<dbReference type="PROSITE" id="PS00615">
    <property type="entry name" value="C_TYPE_LECTIN_1"/>
    <property type="match status" value="1"/>
</dbReference>
<feature type="domain" description="C-type lectin" evidence="4">
    <location>
        <begin position="35"/>
        <end position="159"/>
    </location>
</feature>
<comment type="caution">
    <text evidence="5">The sequence shown here is derived from an EMBL/GenBank/DDBJ whole genome shotgun (WGS) entry which is preliminary data.</text>
</comment>
<proteinExistence type="predicted"/>
<dbReference type="SMART" id="SM00034">
    <property type="entry name" value="CLECT"/>
    <property type="match status" value="2"/>
</dbReference>
<dbReference type="InterPro" id="IPR016186">
    <property type="entry name" value="C-type_lectin-like/link_sf"/>
</dbReference>
<dbReference type="PANTHER" id="PTHR45784:SF3">
    <property type="entry name" value="C-TYPE LECTIN DOMAIN FAMILY 4 MEMBER K-LIKE-RELATED"/>
    <property type="match status" value="1"/>
</dbReference>
<evidence type="ECO:0000313" key="6">
    <source>
        <dbReference type="Proteomes" id="UP000327493"/>
    </source>
</evidence>
<feature type="signal peptide" evidence="3">
    <location>
        <begin position="1"/>
        <end position="18"/>
    </location>
</feature>
<reference evidence="5 6" key="1">
    <citation type="submission" date="2019-08" db="EMBL/GenBank/DDBJ databases">
        <title>A chromosome-level genome assembly, high-density linkage maps, and genome scans reveal the genomic architecture of hybrid incompatibilities underlying speciation via character displacement in darters (Percidae: Etheostominae).</title>
        <authorList>
            <person name="Moran R.L."/>
            <person name="Catchen J.M."/>
            <person name="Fuller R.C."/>
        </authorList>
    </citation>
    <scope>NUCLEOTIDE SEQUENCE [LARGE SCALE GENOMIC DNA]</scope>
    <source>
        <strain evidence="5">EspeVRDwgs_2016</strain>
        <tissue evidence="5">Muscle</tissue>
    </source>
</reference>
<evidence type="ECO:0000256" key="3">
    <source>
        <dbReference type="SAM" id="SignalP"/>
    </source>
</evidence>
<feature type="compositionally biased region" description="Polar residues" evidence="2">
    <location>
        <begin position="100"/>
        <end position="120"/>
    </location>
</feature>
<dbReference type="Pfam" id="PF00059">
    <property type="entry name" value="Lectin_C"/>
    <property type="match status" value="2"/>
</dbReference>
<dbReference type="AlphaFoldDB" id="A0A5J5DF04"/>
<dbReference type="SUPFAM" id="SSF56436">
    <property type="entry name" value="C-type lectin-like"/>
    <property type="match status" value="2"/>
</dbReference>
<name>A0A5J5DF04_9PERO</name>
<keyword evidence="1" id="KW-1015">Disulfide bond</keyword>
<keyword evidence="3" id="KW-0732">Signal</keyword>
<gene>
    <name evidence="5" type="ORF">FQN60_017247</name>
</gene>
<sequence>MDCLTLILLFLEPMNVPCLTTHQPSGFSLHSCSRFPPRKYYYVNSAMNWADAQLYCREKYSDLATITSMDDVSRLQPDFSYSLAWIGLADDPKSWRDSMGNDSNSWRSSATGETSKTGYKKWSVNNPSSTNGNENCVQMYSDGTWNDAPCGLYLSFVCYYVTNENKKTYVFVPTLKTWTSARDYCRKYYTDLPMIENNVENTEVFSAKPANADPWIGLYRVPWTWSDKTQSSFTNWLPGDPDNNGGNLHCSVENPFHKWNDITCSTKFPFICHQAGSRAKKTWLD</sequence>
<evidence type="ECO:0000313" key="5">
    <source>
        <dbReference type="EMBL" id="KAA8591873.1"/>
    </source>
</evidence>
<accession>A0A5J5DF04</accession>
<evidence type="ECO:0000256" key="1">
    <source>
        <dbReference type="ARBA" id="ARBA00023157"/>
    </source>
</evidence>
<dbReference type="InterPro" id="IPR001304">
    <property type="entry name" value="C-type_lectin-like"/>
</dbReference>
<protein>
    <recommendedName>
        <fullName evidence="4">C-type lectin domain-containing protein</fullName>
    </recommendedName>
</protein>
<organism evidence="5 6">
    <name type="scientific">Etheostoma spectabile</name>
    <name type="common">orangethroat darter</name>
    <dbReference type="NCBI Taxonomy" id="54343"/>
    <lineage>
        <taxon>Eukaryota</taxon>
        <taxon>Metazoa</taxon>
        <taxon>Chordata</taxon>
        <taxon>Craniata</taxon>
        <taxon>Vertebrata</taxon>
        <taxon>Euteleostomi</taxon>
        <taxon>Actinopterygii</taxon>
        <taxon>Neopterygii</taxon>
        <taxon>Teleostei</taxon>
        <taxon>Neoteleostei</taxon>
        <taxon>Acanthomorphata</taxon>
        <taxon>Eupercaria</taxon>
        <taxon>Perciformes</taxon>
        <taxon>Percoidei</taxon>
        <taxon>Percidae</taxon>
        <taxon>Etheostomatinae</taxon>
        <taxon>Etheostoma</taxon>
    </lineage>
</organism>
<dbReference type="PROSITE" id="PS50041">
    <property type="entry name" value="C_TYPE_LECTIN_2"/>
    <property type="match status" value="2"/>
</dbReference>
<evidence type="ECO:0000259" key="4">
    <source>
        <dbReference type="PROSITE" id="PS50041"/>
    </source>
</evidence>
<feature type="chain" id="PRO_5023810198" description="C-type lectin domain-containing protein" evidence="3">
    <location>
        <begin position="19"/>
        <end position="285"/>
    </location>
</feature>
<dbReference type="InterPro" id="IPR016187">
    <property type="entry name" value="CTDL_fold"/>
</dbReference>
<feature type="domain" description="C-type lectin" evidence="4">
    <location>
        <begin position="164"/>
        <end position="273"/>
    </location>
</feature>
<dbReference type="InterPro" id="IPR018378">
    <property type="entry name" value="C-type_lectin_CS"/>
</dbReference>
<feature type="region of interest" description="Disordered" evidence="2">
    <location>
        <begin position="99"/>
        <end position="120"/>
    </location>
</feature>
<evidence type="ECO:0000256" key="2">
    <source>
        <dbReference type="SAM" id="MobiDB-lite"/>
    </source>
</evidence>
<dbReference type="EMBL" id="VOFY01000006">
    <property type="protein sequence ID" value="KAA8591873.1"/>
    <property type="molecule type" value="Genomic_DNA"/>
</dbReference>
<dbReference type="PANTHER" id="PTHR45784">
    <property type="entry name" value="C-TYPE LECTIN DOMAIN FAMILY 20 MEMBER A-RELATED"/>
    <property type="match status" value="1"/>
</dbReference>
<dbReference type="Proteomes" id="UP000327493">
    <property type="component" value="Chromosome 6"/>
</dbReference>
<dbReference type="Gene3D" id="3.10.100.10">
    <property type="entry name" value="Mannose-Binding Protein A, subunit A"/>
    <property type="match status" value="2"/>
</dbReference>
<keyword evidence="6" id="KW-1185">Reference proteome</keyword>